<name>A0A1B7MM50_9AGAM</name>
<dbReference type="SUPFAM" id="SSF53187">
    <property type="entry name" value="Zn-dependent exopeptidases"/>
    <property type="match status" value="1"/>
</dbReference>
<evidence type="ECO:0000256" key="5">
    <source>
        <dbReference type="ARBA" id="ARBA00022801"/>
    </source>
</evidence>
<evidence type="ECO:0000256" key="3">
    <source>
        <dbReference type="ARBA" id="ARBA00022670"/>
    </source>
</evidence>
<evidence type="ECO:0000256" key="4">
    <source>
        <dbReference type="ARBA" id="ARBA00022723"/>
    </source>
</evidence>
<comment type="similarity">
    <text evidence="2">Belongs to the peptidase M28 family. M28B subfamily.</text>
</comment>
<proteinExistence type="inferred from homology"/>
<keyword evidence="3 7" id="KW-0645">Protease</keyword>
<accession>A0A1B7MM50</accession>
<dbReference type="Gene3D" id="3.40.630.10">
    <property type="entry name" value="Zn peptidases"/>
    <property type="match status" value="1"/>
</dbReference>
<dbReference type="STRING" id="1314800.A0A1B7MM50"/>
<evidence type="ECO:0000313" key="10">
    <source>
        <dbReference type="Proteomes" id="UP000092154"/>
    </source>
</evidence>
<evidence type="ECO:0000313" key="9">
    <source>
        <dbReference type="EMBL" id="OAX33683.1"/>
    </source>
</evidence>
<dbReference type="InterPro" id="IPR007484">
    <property type="entry name" value="Peptidase_M28"/>
</dbReference>
<keyword evidence="10" id="KW-1185">Reference proteome</keyword>
<reference evidence="9 10" key="1">
    <citation type="submission" date="2016-06" db="EMBL/GenBank/DDBJ databases">
        <title>Comparative genomics of the ectomycorrhizal sister species Rhizopogon vinicolor and Rhizopogon vesiculosus (Basidiomycota: Boletales) reveals a divergence of the mating type B locus.</title>
        <authorList>
            <consortium name="DOE Joint Genome Institute"/>
            <person name="Mujic A.B."/>
            <person name="Kuo A."/>
            <person name="Tritt A."/>
            <person name="Lipzen A."/>
            <person name="Chen C."/>
            <person name="Johnson J."/>
            <person name="Sharma A."/>
            <person name="Barry K."/>
            <person name="Grigoriev I.V."/>
            <person name="Spatafora J.W."/>
        </authorList>
    </citation>
    <scope>NUCLEOTIDE SEQUENCE [LARGE SCALE GENOMIC DNA]</scope>
    <source>
        <strain evidence="9 10">AM-OR11-026</strain>
    </source>
</reference>
<keyword evidence="6 7" id="KW-0862">Zinc</keyword>
<sequence>MRADIRWLTGEDGESGIVSRHSFSEGSRVAANWLKERFEEAGATCELRPFKMGFAPNVVCKYSASVDKTSTVLISGHYDSRGSFGSQRAPGGNDDGSGTIALLGIAHAIASTGIKFRSNVELIAFAGEEQGAYGSKAYAREMRAKDANITVMIQADMLGYHAPGEPPQLGLPSIGTPEVARLVSKMSAIYSPELSVGHTPVCCSDHQSFHMQGFPATHLFERAGPRKSQTHILFNVLTGV</sequence>
<organism evidence="9 10">
    <name type="scientific">Rhizopogon vinicolor AM-OR11-026</name>
    <dbReference type="NCBI Taxonomy" id="1314800"/>
    <lineage>
        <taxon>Eukaryota</taxon>
        <taxon>Fungi</taxon>
        <taxon>Dikarya</taxon>
        <taxon>Basidiomycota</taxon>
        <taxon>Agaricomycotina</taxon>
        <taxon>Agaricomycetes</taxon>
        <taxon>Agaricomycetidae</taxon>
        <taxon>Boletales</taxon>
        <taxon>Suillineae</taxon>
        <taxon>Rhizopogonaceae</taxon>
        <taxon>Rhizopogon</taxon>
    </lineage>
</organism>
<dbReference type="EMBL" id="KV448724">
    <property type="protein sequence ID" value="OAX33683.1"/>
    <property type="molecule type" value="Genomic_DNA"/>
</dbReference>
<feature type="domain" description="Peptidase M28" evidence="8">
    <location>
        <begin position="57"/>
        <end position="221"/>
    </location>
</feature>
<dbReference type="GO" id="GO:0008235">
    <property type="term" value="F:metalloexopeptidase activity"/>
    <property type="evidence" value="ECO:0007669"/>
    <property type="project" value="InterPro"/>
</dbReference>
<dbReference type="InParanoid" id="A0A1B7MM50"/>
<comment type="cofactor">
    <cofactor evidence="1">
        <name>Zn(2+)</name>
        <dbReference type="ChEBI" id="CHEBI:29105"/>
    </cofactor>
</comment>
<keyword evidence="5 7" id="KW-0378">Hydrolase</keyword>
<dbReference type="Pfam" id="PF04389">
    <property type="entry name" value="Peptidase_M28"/>
    <property type="match status" value="1"/>
</dbReference>
<evidence type="ECO:0000259" key="8">
    <source>
        <dbReference type="Pfam" id="PF04389"/>
    </source>
</evidence>
<dbReference type="Proteomes" id="UP000092154">
    <property type="component" value="Unassembled WGS sequence"/>
</dbReference>
<dbReference type="InterPro" id="IPR045175">
    <property type="entry name" value="M28_fam"/>
</dbReference>
<evidence type="ECO:0000256" key="1">
    <source>
        <dbReference type="ARBA" id="ARBA00001947"/>
    </source>
</evidence>
<dbReference type="OrthoDB" id="10013407at2759"/>
<dbReference type="AlphaFoldDB" id="A0A1B7MM50"/>
<dbReference type="PANTHER" id="PTHR12147">
    <property type="entry name" value="METALLOPEPTIDASE M28 FAMILY MEMBER"/>
    <property type="match status" value="1"/>
</dbReference>
<dbReference type="GO" id="GO:0006508">
    <property type="term" value="P:proteolysis"/>
    <property type="evidence" value="ECO:0007669"/>
    <property type="project" value="UniProtKB-KW"/>
</dbReference>
<dbReference type="GO" id="GO:0046872">
    <property type="term" value="F:metal ion binding"/>
    <property type="evidence" value="ECO:0007669"/>
    <property type="project" value="UniProtKB-KW"/>
</dbReference>
<keyword evidence="4 7" id="KW-0479">Metal-binding</keyword>
<evidence type="ECO:0000256" key="6">
    <source>
        <dbReference type="ARBA" id="ARBA00022833"/>
    </source>
</evidence>
<dbReference type="PANTHER" id="PTHR12147:SF26">
    <property type="entry name" value="PEPTIDASE M28 DOMAIN-CONTAINING PROTEIN"/>
    <property type="match status" value="1"/>
</dbReference>
<evidence type="ECO:0000256" key="2">
    <source>
        <dbReference type="ARBA" id="ARBA00005634"/>
    </source>
</evidence>
<protein>
    <recommendedName>
        <fullName evidence="7">Peptide hydrolase</fullName>
        <ecNumber evidence="7">3.4.-.-</ecNumber>
    </recommendedName>
</protein>
<dbReference type="EC" id="3.4.-.-" evidence="7"/>
<evidence type="ECO:0000256" key="7">
    <source>
        <dbReference type="RuleBase" id="RU361240"/>
    </source>
</evidence>
<gene>
    <name evidence="9" type="ORF">K503DRAFT_869398</name>
</gene>